<gene>
    <name evidence="3" type="ORF">OQ252_06125</name>
</gene>
<feature type="transmembrane region" description="Helical" evidence="2">
    <location>
        <begin position="12"/>
        <end position="39"/>
    </location>
</feature>
<comment type="caution">
    <text evidence="3">The sequence shown here is derived from an EMBL/GenBank/DDBJ whole genome shotgun (WGS) entry which is preliminary data.</text>
</comment>
<reference evidence="3 4" key="1">
    <citation type="submission" date="2022-11" db="EMBL/GenBank/DDBJ databases">
        <title>Genome sequencing of Acetobacter type strain.</title>
        <authorList>
            <person name="Heo J."/>
            <person name="Lee D."/>
            <person name="Han B.-H."/>
            <person name="Hong S.-B."/>
            <person name="Kwon S.-W."/>
        </authorList>
    </citation>
    <scope>NUCLEOTIDE SEQUENCE [LARGE SCALE GENOMIC DNA]</scope>
    <source>
        <strain evidence="3 4">KACC 21251</strain>
    </source>
</reference>
<keyword evidence="2" id="KW-0472">Membrane</keyword>
<feature type="compositionally biased region" description="Basic and acidic residues" evidence="1">
    <location>
        <begin position="139"/>
        <end position="158"/>
    </location>
</feature>
<organism evidence="3 4">
    <name type="scientific">Acetobacter farinalis</name>
    <dbReference type="NCBI Taxonomy" id="1260984"/>
    <lineage>
        <taxon>Bacteria</taxon>
        <taxon>Pseudomonadati</taxon>
        <taxon>Pseudomonadota</taxon>
        <taxon>Alphaproteobacteria</taxon>
        <taxon>Acetobacterales</taxon>
        <taxon>Acetobacteraceae</taxon>
        <taxon>Acetobacter</taxon>
    </lineage>
</organism>
<dbReference type="RefSeq" id="WP_166121473.1">
    <property type="nucleotide sequence ID" value="NZ_JAPIUX010000004.1"/>
</dbReference>
<sequence>MMSLVFPEWMPLWAQLLIMAFVIVFGLAFLMMPFAVFGVKGRLAELELQLQDIQAETRAFSMRLASWQGEAARPTQDEAVPRASLGEGVYVEEIRPPEPARQAPVLTPPALTPLRAPKVSDAYEPRKNAPPVPNLEPEPAERSGRRMPWHEQQKDASVRQEPLADVMRRHRAPDADQPPYRPDFSQPVAPQPVRLREEEGGRSEPVLNWPSRRPADR</sequence>
<feature type="region of interest" description="Disordered" evidence="1">
    <location>
        <begin position="94"/>
        <end position="217"/>
    </location>
</feature>
<evidence type="ECO:0000256" key="2">
    <source>
        <dbReference type="SAM" id="Phobius"/>
    </source>
</evidence>
<name>A0ABT3Q6Q5_9PROT</name>
<evidence type="ECO:0000313" key="4">
    <source>
        <dbReference type="Proteomes" id="UP001526446"/>
    </source>
</evidence>
<protein>
    <submittedName>
        <fullName evidence="3">Uncharacterized protein</fullName>
    </submittedName>
</protein>
<dbReference type="EMBL" id="JAPIUX010000004">
    <property type="protein sequence ID" value="MCX2560974.1"/>
    <property type="molecule type" value="Genomic_DNA"/>
</dbReference>
<keyword evidence="2" id="KW-1133">Transmembrane helix</keyword>
<accession>A0ABT3Q6Q5</accession>
<evidence type="ECO:0000313" key="3">
    <source>
        <dbReference type="EMBL" id="MCX2560974.1"/>
    </source>
</evidence>
<keyword evidence="4" id="KW-1185">Reference proteome</keyword>
<keyword evidence="2" id="KW-0812">Transmembrane</keyword>
<dbReference type="Proteomes" id="UP001526446">
    <property type="component" value="Unassembled WGS sequence"/>
</dbReference>
<evidence type="ECO:0000256" key="1">
    <source>
        <dbReference type="SAM" id="MobiDB-lite"/>
    </source>
</evidence>
<proteinExistence type="predicted"/>